<feature type="compositionally biased region" description="Basic and acidic residues" evidence="1">
    <location>
        <begin position="413"/>
        <end position="433"/>
    </location>
</feature>
<dbReference type="SUPFAM" id="SSF102405">
    <property type="entry name" value="MCP/YpsA-like"/>
    <property type="match status" value="1"/>
</dbReference>
<dbReference type="Proteomes" id="UP000239209">
    <property type="component" value="Unassembled WGS sequence"/>
</dbReference>
<comment type="caution">
    <text evidence="3">The sequence shown here is derived from an EMBL/GenBank/DDBJ whole genome shotgun (WGS) entry which is preliminary data.</text>
</comment>
<dbReference type="EMBL" id="PVZG01000046">
    <property type="protein sequence ID" value="PRY18675.1"/>
    <property type="molecule type" value="Genomic_DNA"/>
</dbReference>
<dbReference type="SUPFAM" id="SSF52467">
    <property type="entry name" value="DHS-like NAD/FAD-binding domain"/>
    <property type="match status" value="1"/>
</dbReference>
<protein>
    <submittedName>
        <fullName evidence="3">SIR2-like protein</fullName>
    </submittedName>
</protein>
<evidence type="ECO:0000313" key="4">
    <source>
        <dbReference type="Proteomes" id="UP000239209"/>
    </source>
</evidence>
<proteinExistence type="predicted"/>
<dbReference type="Pfam" id="PF13289">
    <property type="entry name" value="SIR2_2"/>
    <property type="match status" value="1"/>
</dbReference>
<dbReference type="Pfam" id="PF18185">
    <property type="entry name" value="STALD"/>
    <property type="match status" value="1"/>
</dbReference>
<feature type="domain" description="NAD(+) hydrolase ThsA Sir2/TIR-associating SLOG" evidence="2">
    <location>
        <begin position="277"/>
        <end position="409"/>
    </location>
</feature>
<dbReference type="InterPro" id="IPR041486">
    <property type="entry name" value="ThsA_STALD"/>
</dbReference>
<dbReference type="OrthoDB" id="5241047at2"/>
<name>A0A2T0RBY3_9ACTN</name>
<evidence type="ECO:0000313" key="3">
    <source>
        <dbReference type="EMBL" id="PRY18675.1"/>
    </source>
</evidence>
<dbReference type="RefSeq" id="WP_106131427.1">
    <property type="nucleotide sequence ID" value="NZ_PVZG01000046.1"/>
</dbReference>
<gene>
    <name evidence="3" type="ORF">CLV70_1467</name>
</gene>
<sequence length="439" mass="49001">MTGTPSASIWDGTEMRAFLDLYLKALANGQASVFIGAGLSVPAGYVDWKTLLRPLAEDVGLDVAKEHNLIRVAQYAINTAGGRARVNQRIVTEFSRAAARVPSHDILARLPISAYWTTNFDSLVEEALRAAGRRPAVVHAQEQLLSREDDADATVYKMHGDKSRPDRCVLSMDDFEQFADTRGPFLELLRGSMVEQTFLFLGYSLNDPNIDLVLAHMRSRFGSDRREHFWLTKRTTRGDHPSDEEFHYERGRQALRIQDLKRYGIQTILMDSYADLEPILRHIQQMYRRRFVFVSGAAHSYDPMGQDSLETLSRRLGERLIDDGYGLISGGGVGIGTAAVLGAASRPALTLGSAWSRLRVTAFDQNIEDATERHIRYEQYRENMLSGAGFAVFVAGNKAQDGRIQPAGGHPQRVRDQPPARRAAHPDRGDRPRVRGPVA</sequence>
<dbReference type="Gene3D" id="3.40.50.450">
    <property type="match status" value="1"/>
</dbReference>
<dbReference type="AlphaFoldDB" id="A0A2T0RBY3"/>
<accession>A0A2T0RBY3</accession>
<feature type="region of interest" description="Disordered" evidence="1">
    <location>
        <begin position="401"/>
        <end position="439"/>
    </location>
</feature>
<reference evidence="3 4" key="1">
    <citation type="submission" date="2018-03" db="EMBL/GenBank/DDBJ databases">
        <title>Genomic Encyclopedia of Archaeal and Bacterial Type Strains, Phase II (KMG-II): from individual species to whole genera.</title>
        <authorList>
            <person name="Goeker M."/>
        </authorList>
    </citation>
    <scope>NUCLEOTIDE SEQUENCE [LARGE SCALE GENOMIC DNA]</scope>
    <source>
        <strain evidence="3 4">DSM 45348</strain>
    </source>
</reference>
<dbReference type="InterPro" id="IPR029035">
    <property type="entry name" value="DHS-like_NAD/FAD-binding_dom"/>
</dbReference>
<evidence type="ECO:0000259" key="2">
    <source>
        <dbReference type="Pfam" id="PF18185"/>
    </source>
</evidence>
<evidence type="ECO:0000256" key="1">
    <source>
        <dbReference type="SAM" id="MobiDB-lite"/>
    </source>
</evidence>
<organism evidence="3 4">
    <name type="scientific">Pseudosporangium ferrugineum</name>
    <dbReference type="NCBI Taxonomy" id="439699"/>
    <lineage>
        <taxon>Bacteria</taxon>
        <taxon>Bacillati</taxon>
        <taxon>Actinomycetota</taxon>
        <taxon>Actinomycetes</taxon>
        <taxon>Micromonosporales</taxon>
        <taxon>Micromonosporaceae</taxon>
        <taxon>Pseudosporangium</taxon>
    </lineage>
</organism>
<keyword evidence="4" id="KW-1185">Reference proteome</keyword>